<evidence type="ECO:0000259" key="14">
    <source>
        <dbReference type="PROSITE" id="PS51195"/>
    </source>
</evidence>
<dbReference type="InterPro" id="IPR001878">
    <property type="entry name" value="Znf_CCHC"/>
</dbReference>
<keyword evidence="4" id="KW-0378">Hydrolase</keyword>
<evidence type="ECO:0000256" key="9">
    <source>
        <dbReference type="PROSITE-ProRule" id="PRU00552"/>
    </source>
</evidence>
<feature type="compositionally biased region" description="Gly residues" evidence="10">
    <location>
        <begin position="125"/>
        <end position="140"/>
    </location>
</feature>
<dbReference type="EMBL" id="JAIZAY010000006">
    <property type="protein sequence ID" value="KAJ8039632.1"/>
    <property type="molecule type" value="Genomic_DNA"/>
</dbReference>
<comment type="caution">
    <text evidence="15">The sequence shown here is derived from an EMBL/GenBank/DDBJ whole genome shotgun (WGS) entry which is preliminary data.</text>
</comment>
<dbReference type="InterPro" id="IPR000629">
    <property type="entry name" value="RNA-helicase_DEAD-box_CS"/>
</dbReference>
<evidence type="ECO:0000256" key="5">
    <source>
        <dbReference type="ARBA" id="ARBA00022806"/>
    </source>
</evidence>
<dbReference type="EC" id="3.6.4.13" evidence="2"/>
<dbReference type="FunFam" id="3.40.50.300:FF:000008">
    <property type="entry name" value="ATP-dependent RNA helicase RhlB"/>
    <property type="match status" value="1"/>
</dbReference>
<comment type="similarity">
    <text evidence="1">Belongs to the DEAD box helicase family. DDX4/VASA subfamily.</text>
</comment>
<feature type="region of interest" description="Disordered" evidence="10">
    <location>
        <begin position="782"/>
        <end position="838"/>
    </location>
</feature>
<dbReference type="InterPro" id="IPR001650">
    <property type="entry name" value="Helicase_C-like"/>
</dbReference>
<feature type="region of interest" description="Disordered" evidence="10">
    <location>
        <begin position="324"/>
        <end position="349"/>
    </location>
</feature>
<feature type="domain" description="CCHC-type" evidence="11">
    <location>
        <begin position="282"/>
        <end position="297"/>
    </location>
</feature>
<dbReference type="AlphaFoldDB" id="A0A9Q1C6N2"/>
<dbReference type="PANTHER" id="PTHR47958">
    <property type="entry name" value="ATP-DEPENDENT RNA HELICASE DBP3"/>
    <property type="match status" value="1"/>
</dbReference>
<dbReference type="Gene3D" id="3.40.50.300">
    <property type="entry name" value="P-loop containing nucleotide triphosphate hydrolases"/>
    <property type="match status" value="2"/>
</dbReference>
<feature type="compositionally biased region" description="Polar residues" evidence="10">
    <location>
        <begin position="33"/>
        <end position="44"/>
    </location>
</feature>
<dbReference type="PROSITE" id="PS51195">
    <property type="entry name" value="Q_MOTIF"/>
    <property type="match status" value="1"/>
</dbReference>
<keyword evidence="8" id="KW-0863">Zinc-finger</keyword>
<dbReference type="SMART" id="SM00487">
    <property type="entry name" value="DEXDc"/>
    <property type="match status" value="1"/>
</dbReference>
<feature type="domain" description="DEAD-box RNA helicase Q" evidence="14">
    <location>
        <begin position="385"/>
        <end position="413"/>
    </location>
</feature>
<evidence type="ECO:0000313" key="16">
    <source>
        <dbReference type="Proteomes" id="UP001152320"/>
    </source>
</evidence>
<dbReference type="GO" id="GO:0003724">
    <property type="term" value="F:RNA helicase activity"/>
    <property type="evidence" value="ECO:0007669"/>
    <property type="project" value="UniProtKB-EC"/>
</dbReference>
<evidence type="ECO:0000259" key="13">
    <source>
        <dbReference type="PROSITE" id="PS51194"/>
    </source>
</evidence>
<keyword evidence="5 15" id="KW-0347">Helicase</keyword>
<dbReference type="SMART" id="SM00490">
    <property type="entry name" value="HELICc"/>
    <property type="match status" value="1"/>
</dbReference>
<dbReference type="GO" id="GO:0008270">
    <property type="term" value="F:zinc ion binding"/>
    <property type="evidence" value="ECO:0007669"/>
    <property type="project" value="UniProtKB-KW"/>
</dbReference>
<keyword evidence="8" id="KW-0862">Zinc</keyword>
<organism evidence="15 16">
    <name type="scientific">Holothuria leucospilota</name>
    <name type="common">Black long sea cucumber</name>
    <name type="synonym">Mertensiothuria leucospilota</name>
    <dbReference type="NCBI Taxonomy" id="206669"/>
    <lineage>
        <taxon>Eukaryota</taxon>
        <taxon>Metazoa</taxon>
        <taxon>Echinodermata</taxon>
        <taxon>Eleutherozoa</taxon>
        <taxon>Echinozoa</taxon>
        <taxon>Holothuroidea</taxon>
        <taxon>Aspidochirotacea</taxon>
        <taxon>Aspidochirotida</taxon>
        <taxon>Holothuriidae</taxon>
        <taxon>Holothuria</taxon>
    </lineage>
</organism>
<evidence type="ECO:0000259" key="11">
    <source>
        <dbReference type="PROSITE" id="PS50158"/>
    </source>
</evidence>
<dbReference type="Pfam" id="PF00270">
    <property type="entry name" value="DEAD"/>
    <property type="match status" value="1"/>
</dbReference>
<evidence type="ECO:0000313" key="15">
    <source>
        <dbReference type="EMBL" id="KAJ8039632.1"/>
    </source>
</evidence>
<dbReference type="InterPro" id="IPR014001">
    <property type="entry name" value="Helicase_ATP-bd"/>
</dbReference>
<sequence>MAEDWDNESGDTAFQSQSSGGGFGSSRYGGQTNGTDSGGYSSAPSLGAGRGRGRGRGLGAFGAKTAQVGGISSSNGFGNSSSSGGFGSSGLGGRSQAQQNGGGDDWGDNRDRGGSGSSRTKSFGDRGGGGFGSNRSGGFGSNRRDDENGYSGGGGGRGCYNCGSEDHQKRDCPEGGQGGGGGRGCFNCGSEDHQKRDCPQGGGGGGGGGRGCFNCGSEDHQKRDCPQGGGGGGYLVTKVTLLHTPSYTPTMEKIRGGGGGCYNCGSEDHQKRDCPQGGGGGCYNCGSEDHQKRDCPQGGGGGGGGSGECYKCHETGHFARECPNADAQASGEGGEDRPPASVYIPPEPSQDEEVIFATIQKGINFDKYDDIPVEVSGNNPPRCITSFHEADLYERVQENVRKAKYDKPTPVQKYGIPIIGAGRDLMACAQTGSGKTAAFLLPILSSMLRNGLESSALSVQQCPQTIVVSPTRELAIQIYHEARKFSHNTMLKCVVVYGGTKVMHQLSQVDRGCNLLVATPGRLLDFINRGKINLEKVQFLVLDEADRMLDMGFGPEMEKLVNNPAMPKKGDRQTLMFSATFPNEVQQRAADYLNDYLFLTVGRVGGANSDVKQVVLEVDNYSKRDKLVEILQVQPEGDRTLVFTETKRGADFLASFLSQSGFPTTSIHGDREQREREEALEDFKKNRACVLVATSVAARGLDIPYVKHVVNYDFPSLIEDYVHRIGRTGRCGNIGLSTSFYDPEKDSALSRALIKVLADAQQDVPEFLEAAADSAIGTYHGNAGGRFGGRDTRSGPRRGGGGSGGCTDGFNSGGGDADWNSGGGGGGGSGAQEEEEWD</sequence>
<dbReference type="PROSITE" id="PS50158">
    <property type="entry name" value="ZF_CCHC"/>
    <property type="match status" value="6"/>
</dbReference>
<gene>
    <name evidence="15" type="ORF">HOLleu_13688</name>
</gene>
<evidence type="ECO:0000259" key="12">
    <source>
        <dbReference type="PROSITE" id="PS51192"/>
    </source>
</evidence>
<feature type="region of interest" description="Disordered" evidence="10">
    <location>
        <begin position="1"/>
        <end position="150"/>
    </location>
</feature>
<dbReference type="Pfam" id="PF00271">
    <property type="entry name" value="Helicase_C"/>
    <property type="match status" value="1"/>
</dbReference>
<evidence type="ECO:0000256" key="4">
    <source>
        <dbReference type="ARBA" id="ARBA00022801"/>
    </source>
</evidence>
<dbReference type="CDD" id="cd18052">
    <property type="entry name" value="DEADc_DDX4"/>
    <property type="match status" value="1"/>
</dbReference>
<keyword evidence="3" id="KW-0547">Nucleotide-binding</keyword>
<dbReference type="SUPFAM" id="SSF57756">
    <property type="entry name" value="Retrovirus zinc finger-like domains"/>
    <property type="match status" value="3"/>
</dbReference>
<feature type="compositionally biased region" description="Gly residues" evidence="10">
    <location>
        <begin position="797"/>
        <end position="830"/>
    </location>
</feature>
<dbReference type="PROSITE" id="PS00039">
    <property type="entry name" value="DEAD_ATP_HELICASE"/>
    <property type="match status" value="1"/>
</dbReference>
<comment type="catalytic activity">
    <reaction evidence="7">
        <text>ATP + H2O = ADP + phosphate + H(+)</text>
        <dbReference type="Rhea" id="RHEA:13065"/>
        <dbReference type="ChEBI" id="CHEBI:15377"/>
        <dbReference type="ChEBI" id="CHEBI:15378"/>
        <dbReference type="ChEBI" id="CHEBI:30616"/>
        <dbReference type="ChEBI" id="CHEBI:43474"/>
        <dbReference type="ChEBI" id="CHEBI:456216"/>
        <dbReference type="EC" id="3.6.4.13"/>
    </reaction>
</comment>
<feature type="short sequence motif" description="Q motif" evidence="9">
    <location>
        <begin position="385"/>
        <end position="413"/>
    </location>
</feature>
<keyword evidence="6" id="KW-0067">ATP-binding</keyword>
<keyword evidence="8" id="KW-0479">Metal-binding</keyword>
<evidence type="ECO:0000256" key="2">
    <source>
        <dbReference type="ARBA" id="ARBA00012552"/>
    </source>
</evidence>
<dbReference type="SMART" id="SM00343">
    <property type="entry name" value="ZnF_C2HC"/>
    <property type="match status" value="6"/>
</dbReference>
<feature type="domain" description="CCHC-type" evidence="11">
    <location>
        <begin position="212"/>
        <end position="227"/>
    </location>
</feature>
<evidence type="ECO:0000256" key="6">
    <source>
        <dbReference type="ARBA" id="ARBA00022840"/>
    </source>
</evidence>
<feature type="domain" description="CCHC-type" evidence="11">
    <location>
        <begin position="309"/>
        <end position="324"/>
    </location>
</feature>
<feature type="compositionally biased region" description="Gly residues" evidence="10">
    <location>
        <begin position="84"/>
        <end position="93"/>
    </location>
</feature>
<feature type="domain" description="CCHC-type" evidence="11">
    <location>
        <begin position="261"/>
        <end position="276"/>
    </location>
</feature>
<dbReference type="GO" id="GO:0005524">
    <property type="term" value="F:ATP binding"/>
    <property type="evidence" value="ECO:0007669"/>
    <property type="project" value="UniProtKB-KW"/>
</dbReference>
<dbReference type="InterPro" id="IPR027417">
    <property type="entry name" value="P-loop_NTPase"/>
</dbReference>
<dbReference type="PROSITE" id="PS51192">
    <property type="entry name" value="HELICASE_ATP_BIND_1"/>
    <property type="match status" value="1"/>
</dbReference>
<protein>
    <recommendedName>
        <fullName evidence="2">RNA helicase</fullName>
        <ecNumber evidence="2">3.6.4.13</ecNumber>
    </recommendedName>
</protein>
<feature type="compositionally biased region" description="Low complexity" evidence="10">
    <location>
        <begin position="69"/>
        <end position="83"/>
    </location>
</feature>
<evidence type="ECO:0000256" key="7">
    <source>
        <dbReference type="ARBA" id="ARBA00047984"/>
    </source>
</evidence>
<dbReference type="PROSITE" id="PS51194">
    <property type="entry name" value="HELICASE_CTER"/>
    <property type="match status" value="1"/>
</dbReference>
<dbReference type="CDD" id="cd18787">
    <property type="entry name" value="SF2_C_DEAD"/>
    <property type="match status" value="1"/>
</dbReference>
<dbReference type="FunFam" id="3.40.50.300:FF:000397">
    <property type="entry name" value="Probable ATP-dependent RNA helicase DDX4"/>
    <property type="match status" value="1"/>
</dbReference>
<dbReference type="OrthoDB" id="196131at2759"/>
<dbReference type="InterPro" id="IPR011545">
    <property type="entry name" value="DEAD/DEAH_box_helicase_dom"/>
</dbReference>
<evidence type="ECO:0000256" key="1">
    <source>
        <dbReference type="ARBA" id="ARBA00010132"/>
    </source>
</evidence>
<feature type="domain" description="CCHC-type" evidence="11">
    <location>
        <begin position="159"/>
        <end position="174"/>
    </location>
</feature>
<reference evidence="15" key="1">
    <citation type="submission" date="2021-10" db="EMBL/GenBank/DDBJ databases">
        <title>Tropical sea cucumber genome reveals ecological adaptation and Cuvierian tubules defense mechanism.</title>
        <authorList>
            <person name="Chen T."/>
        </authorList>
    </citation>
    <scope>NUCLEOTIDE SEQUENCE</scope>
    <source>
        <strain evidence="15">Nanhai2018</strain>
        <tissue evidence="15">Muscle</tissue>
    </source>
</reference>
<dbReference type="Pfam" id="PF00098">
    <property type="entry name" value="zf-CCHC"/>
    <property type="match status" value="6"/>
</dbReference>
<dbReference type="SUPFAM" id="SSF52540">
    <property type="entry name" value="P-loop containing nucleoside triphosphate hydrolases"/>
    <property type="match status" value="1"/>
</dbReference>
<evidence type="ECO:0000256" key="3">
    <source>
        <dbReference type="ARBA" id="ARBA00022741"/>
    </source>
</evidence>
<accession>A0A9Q1C6N2</accession>
<dbReference type="InterPro" id="IPR036875">
    <property type="entry name" value="Znf_CCHC_sf"/>
</dbReference>
<dbReference type="InterPro" id="IPR014014">
    <property type="entry name" value="RNA_helicase_DEAD_Q_motif"/>
</dbReference>
<name>A0A9Q1C6N2_HOLLE</name>
<keyword evidence="16" id="KW-1185">Reference proteome</keyword>
<evidence type="ECO:0000256" key="8">
    <source>
        <dbReference type="PROSITE-ProRule" id="PRU00047"/>
    </source>
</evidence>
<dbReference type="GO" id="GO:0003676">
    <property type="term" value="F:nucleic acid binding"/>
    <property type="evidence" value="ECO:0007669"/>
    <property type="project" value="InterPro"/>
</dbReference>
<dbReference type="Gene3D" id="4.10.60.10">
    <property type="entry name" value="Zinc finger, CCHC-type"/>
    <property type="match status" value="3"/>
</dbReference>
<proteinExistence type="inferred from homology"/>
<dbReference type="Proteomes" id="UP001152320">
    <property type="component" value="Chromosome 6"/>
</dbReference>
<dbReference type="GO" id="GO:0016787">
    <property type="term" value="F:hydrolase activity"/>
    <property type="evidence" value="ECO:0007669"/>
    <property type="project" value="UniProtKB-KW"/>
</dbReference>
<feature type="domain" description="Helicase C-terminal" evidence="13">
    <location>
        <begin position="626"/>
        <end position="772"/>
    </location>
</feature>
<feature type="domain" description="CCHC-type" evidence="11">
    <location>
        <begin position="185"/>
        <end position="200"/>
    </location>
</feature>
<feature type="domain" description="Helicase ATP-binding" evidence="12">
    <location>
        <begin position="416"/>
        <end position="599"/>
    </location>
</feature>
<evidence type="ECO:0000256" key="10">
    <source>
        <dbReference type="SAM" id="MobiDB-lite"/>
    </source>
</evidence>